<dbReference type="Pfam" id="PF07587">
    <property type="entry name" value="PSD1"/>
    <property type="match status" value="1"/>
</dbReference>
<proteinExistence type="predicted"/>
<dbReference type="InterPro" id="IPR036909">
    <property type="entry name" value="Cyt_c-like_dom_sf"/>
</dbReference>
<accession>A0A518IWA3</accession>
<feature type="domain" description="DUF1549" evidence="2">
    <location>
        <begin position="673"/>
        <end position="848"/>
    </location>
</feature>
<evidence type="ECO:0000259" key="4">
    <source>
        <dbReference type="Pfam" id="PF07635"/>
    </source>
</evidence>
<dbReference type="Pfam" id="PF07583">
    <property type="entry name" value="PSCyt2"/>
    <property type="match status" value="1"/>
</dbReference>
<dbReference type="Gene3D" id="2.60.120.200">
    <property type="match status" value="1"/>
</dbReference>
<organism evidence="5 6">
    <name type="scientific">Rosistilla oblonga</name>
    <dbReference type="NCBI Taxonomy" id="2527990"/>
    <lineage>
        <taxon>Bacteria</taxon>
        <taxon>Pseudomonadati</taxon>
        <taxon>Planctomycetota</taxon>
        <taxon>Planctomycetia</taxon>
        <taxon>Pirellulales</taxon>
        <taxon>Pirellulaceae</taxon>
        <taxon>Rosistilla</taxon>
    </lineage>
</organism>
<dbReference type="AlphaFoldDB" id="A0A518IWA3"/>
<evidence type="ECO:0000256" key="1">
    <source>
        <dbReference type="SAM" id="MobiDB-lite"/>
    </source>
</evidence>
<dbReference type="Pfam" id="PF07635">
    <property type="entry name" value="PSCyt1"/>
    <property type="match status" value="1"/>
</dbReference>
<evidence type="ECO:0000313" key="5">
    <source>
        <dbReference type="EMBL" id="QDV57371.1"/>
    </source>
</evidence>
<dbReference type="GO" id="GO:0009055">
    <property type="term" value="F:electron transfer activity"/>
    <property type="evidence" value="ECO:0007669"/>
    <property type="project" value="InterPro"/>
</dbReference>
<dbReference type="EMBL" id="CP036318">
    <property type="protein sequence ID" value="QDV57371.1"/>
    <property type="molecule type" value="Genomic_DNA"/>
</dbReference>
<keyword evidence="6" id="KW-1185">Reference proteome</keyword>
<dbReference type="Pfam" id="PF13385">
    <property type="entry name" value="Laminin_G_3"/>
    <property type="match status" value="1"/>
</dbReference>
<evidence type="ECO:0000259" key="2">
    <source>
        <dbReference type="Pfam" id="PF07583"/>
    </source>
</evidence>
<evidence type="ECO:0000259" key="3">
    <source>
        <dbReference type="Pfam" id="PF07587"/>
    </source>
</evidence>
<feature type="domain" description="DUF1553" evidence="3">
    <location>
        <begin position="914"/>
        <end position="1170"/>
    </location>
</feature>
<feature type="region of interest" description="Disordered" evidence="1">
    <location>
        <begin position="63"/>
        <end position="82"/>
    </location>
</feature>
<dbReference type="PANTHER" id="PTHR35889">
    <property type="entry name" value="CYCLOINULO-OLIGOSACCHARIDE FRUCTANOTRANSFERASE-RELATED"/>
    <property type="match status" value="1"/>
</dbReference>
<protein>
    <submittedName>
        <fullName evidence="5">Planctomycete cytochrome C</fullName>
    </submittedName>
</protein>
<dbReference type="SUPFAM" id="SSF49899">
    <property type="entry name" value="Concanavalin A-like lectins/glucanases"/>
    <property type="match status" value="1"/>
</dbReference>
<sequence>MISHLIPMLNRPAGSACQHGVHSPMHRFLPTLLAAISIVVATASRSPGDSPPVARWDFGSEEATPMKANGNLQRDQAGPRPPEFPDLDAGNTAVRFDGGYFSIPDSGSDSEFDFTNGDAITLEAWVSPIGGITGSPHVVIGKGRTGSPKFARDNQNWALRLAGKGSEAKVNFLFASKLGSGDRHWHRWTSKQSFRTNTGWYHIAISYRFGDPSSIRGYINGEPTPGTWDMGGATKLAPVVDDDEIRIGSGFKGLIDAVAVHREVLDEKVMAARFRRVGEARVARLQPEVMPQLQDLPAGRVMFQISGGLPARDRWLFEGEDWPAESMRWTGDEFLLSRLPMEYDSWGIRSSWKAPLLLRMAADVDLPAGTHQLLMRVRDQARLWVDGQLVAKTKSSTGRPPDGEEPMQPLTQPPLPGHRLPGYRQQEVVGEATIETEGDSETRRCRVVLELVVGGPGRRTETGEICVAMLSPDGKRYDLLGADDTRLPLTDAAVVPAIDRIEQQLVQLDDQRRRAAAASEDPYWDRRHEIARQWAAENPADVDVAAKAGDDQNPIDTFVAAKIAGAVAASADTDPKQAEHFHGKVLPLLREQCFRCHGEKSKGDLKLNSREAALKAGESEIPAVVPGDLDASELISQIRSGAMPPTEDGLSEPQIELLEQWVRDGAVWPAPPLADADVALAAVVDDQTFLRRIYLDTVGVPPTFAEAQAFLADSHPDKRTRLIDSLLDDPRYADHWMSFWLDALAENPSLLNASLNSTGPFRWFVYEALRDDKPLDRMVTELLMLRGGAAEGGSAGFGIAAENDAPMAAKGHIIASAFLGIELQCARCHDSPYHSTSQRDLYSLAAMMGRKSVTVPKTSRVPDAFFESQKDRVSLIQVTLKPDEPVTAEWPFAAATGAVDGPEIDALVMKPSDTRERLAALITTPQNKRFAEVIVNRIWKQLIGAGLVEPVHDWEGSIASHPGLLQWLARELVSSGYDTRHIVRLIATSDTYQRAATGKNLAASADLRFFNATERRRLTAEQVVDSLHQATGREIDVEPLTFVHDGRAPLGSRQTLGSPSRAWMFGDLKNERDRPSLSLPKARAVVDVLEAFGWTGARQMPIVDRETDPNVLQPGILANGTLSMNLTRAAYKSDLAELAIDADSPDQLVDTLFLRFLCRTPTEAERQAFTLALAEGFDARIVPDDEVVMPEPPPRLQQVTWFNHLRPKANEIQVEMERRANAGPIPDPRLQADWREVYEDIVWSLVNHREFVWIP</sequence>
<dbReference type="Proteomes" id="UP000316770">
    <property type="component" value="Chromosome"/>
</dbReference>
<dbReference type="InterPro" id="IPR011429">
    <property type="entry name" value="Cyt_c_Planctomycete-type"/>
</dbReference>
<dbReference type="PANTHER" id="PTHR35889:SF3">
    <property type="entry name" value="F-BOX DOMAIN-CONTAINING PROTEIN"/>
    <property type="match status" value="1"/>
</dbReference>
<gene>
    <name evidence="5" type="ORF">Mal33_33760</name>
</gene>
<evidence type="ECO:0000313" key="6">
    <source>
        <dbReference type="Proteomes" id="UP000316770"/>
    </source>
</evidence>
<feature type="region of interest" description="Disordered" evidence="1">
    <location>
        <begin position="392"/>
        <end position="417"/>
    </location>
</feature>
<name>A0A518IWA3_9BACT</name>
<dbReference type="InterPro" id="IPR013320">
    <property type="entry name" value="ConA-like_dom_sf"/>
</dbReference>
<dbReference type="GO" id="GO:0020037">
    <property type="term" value="F:heme binding"/>
    <property type="evidence" value="ECO:0007669"/>
    <property type="project" value="InterPro"/>
</dbReference>
<reference evidence="5 6" key="1">
    <citation type="submission" date="2019-02" db="EMBL/GenBank/DDBJ databases">
        <title>Deep-cultivation of Planctomycetes and their phenomic and genomic characterization uncovers novel biology.</title>
        <authorList>
            <person name="Wiegand S."/>
            <person name="Jogler M."/>
            <person name="Boedeker C."/>
            <person name="Pinto D."/>
            <person name="Vollmers J."/>
            <person name="Rivas-Marin E."/>
            <person name="Kohn T."/>
            <person name="Peeters S.H."/>
            <person name="Heuer A."/>
            <person name="Rast P."/>
            <person name="Oberbeckmann S."/>
            <person name="Bunk B."/>
            <person name="Jeske O."/>
            <person name="Meyerdierks A."/>
            <person name="Storesund J.E."/>
            <person name="Kallscheuer N."/>
            <person name="Luecker S."/>
            <person name="Lage O.M."/>
            <person name="Pohl T."/>
            <person name="Merkel B.J."/>
            <person name="Hornburger P."/>
            <person name="Mueller R.-W."/>
            <person name="Bruemmer F."/>
            <person name="Labrenz M."/>
            <person name="Spormann A.M."/>
            <person name="Op den Camp H."/>
            <person name="Overmann J."/>
            <person name="Amann R."/>
            <person name="Jetten M.S.M."/>
            <person name="Mascher T."/>
            <person name="Medema M.H."/>
            <person name="Devos D.P."/>
            <person name="Kaster A.-K."/>
            <person name="Ovreas L."/>
            <person name="Rohde M."/>
            <person name="Galperin M.Y."/>
            <person name="Jogler C."/>
        </authorList>
    </citation>
    <scope>NUCLEOTIDE SEQUENCE [LARGE SCALE GENOMIC DNA]</scope>
    <source>
        <strain evidence="5 6">Mal33</strain>
    </source>
</reference>
<dbReference type="Gene3D" id="1.10.760.10">
    <property type="entry name" value="Cytochrome c-like domain"/>
    <property type="match status" value="1"/>
</dbReference>
<dbReference type="InterPro" id="IPR011444">
    <property type="entry name" value="DUF1549"/>
</dbReference>
<feature type="domain" description="Cytochrome C Planctomycete-type" evidence="4">
    <location>
        <begin position="593"/>
        <end position="647"/>
    </location>
</feature>
<dbReference type="SUPFAM" id="SSF46626">
    <property type="entry name" value="Cytochrome c"/>
    <property type="match status" value="1"/>
</dbReference>
<dbReference type="InterPro" id="IPR022655">
    <property type="entry name" value="DUF1553"/>
</dbReference>